<evidence type="ECO:0000313" key="2">
    <source>
        <dbReference type="Proteomes" id="UP000319209"/>
    </source>
</evidence>
<proteinExistence type="predicted"/>
<dbReference type="OrthoDB" id="1149272at2"/>
<protein>
    <recommendedName>
        <fullName evidence="3">Glutaminyl-tRNA synthetase</fullName>
    </recommendedName>
</protein>
<dbReference type="AlphaFoldDB" id="A0A516GS27"/>
<sequence length="67" mass="7980">MKKDFTNFDDIKLELKRLDLERQIAWEEMKALKGDVKEDLKPLNWVHTVINYTGKIGSLVFLKKLFK</sequence>
<evidence type="ECO:0008006" key="3">
    <source>
        <dbReference type="Google" id="ProtNLM"/>
    </source>
</evidence>
<dbReference type="RefSeq" id="WP_143381209.1">
    <property type="nucleotide sequence ID" value="NZ_CP041637.1"/>
</dbReference>
<organism evidence="1 2">
    <name type="scientific">Formosa sediminum</name>
    <dbReference type="NCBI Taxonomy" id="2594004"/>
    <lineage>
        <taxon>Bacteria</taxon>
        <taxon>Pseudomonadati</taxon>
        <taxon>Bacteroidota</taxon>
        <taxon>Flavobacteriia</taxon>
        <taxon>Flavobacteriales</taxon>
        <taxon>Flavobacteriaceae</taxon>
        <taxon>Formosa</taxon>
    </lineage>
</organism>
<name>A0A516GS27_9FLAO</name>
<gene>
    <name evidence="1" type="ORF">FNB79_10255</name>
</gene>
<accession>A0A516GS27</accession>
<dbReference type="EMBL" id="CP041637">
    <property type="protein sequence ID" value="QDO94324.1"/>
    <property type="molecule type" value="Genomic_DNA"/>
</dbReference>
<dbReference type="KEGG" id="fop:FNB79_10255"/>
<keyword evidence="2" id="KW-1185">Reference proteome</keyword>
<evidence type="ECO:0000313" key="1">
    <source>
        <dbReference type="EMBL" id="QDO94324.1"/>
    </source>
</evidence>
<reference evidence="1 2" key="1">
    <citation type="submission" date="2019-07" db="EMBL/GenBank/DDBJ databases">
        <title>Genome sequencing for Formosa sp. PS13.</title>
        <authorList>
            <person name="Park S.-J."/>
        </authorList>
    </citation>
    <scope>NUCLEOTIDE SEQUENCE [LARGE SCALE GENOMIC DNA]</scope>
    <source>
        <strain evidence="1 2">PS13</strain>
    </source>
</reference>
<dbReference type="Proteomes" id="UP000319209">
    <property type="component" value="Chromosome"/>
</dbReference>